<accession>A0A1G6KMI1</accession>
<evidence type="ECO:0000313" key="1">
    <source>
        <dbReference type="EMBL" id="SDC32289.1"/>
    </source>
</evidence>
<dbReference type="OrthoDB" id="6657308at2"/>
<organism evidence="1 2">
    <name type="scientific">Acinetobacter marinus</name>
    <dbReference type="NCBI Taxonomy" id="281375"/>
    <lineage>
        <taxon>Bacteria</taxon>
        <taxon>Pseudomonadati</taxon>
        <taxon>Pseudomonadota</taxon>
        <taxon>Gammaproteobacteria</taxon>
        <taxon>Moraxellales</taxon>
        <taxon>Moraxellaceae</taxon>
        <taxon>Acinetobacter</taxon>
    </lineage>
</organism>
<reference evidence="2" key="1">
    <citation type="submission" date="2016-09" db="EMBL/GenBank/DDBJ databases">
        <authorList>
            <person name="Varghese N."/>
            <person name="Submissions S."/>
        </authorList>
    </citation>
    <scope>NUCLEOTIDE SEQUENCE [LARGE SCALE GENOMIC DNA]</scope>
    <source>
        <strain evidence="2">ANC 3699</strain>
    </source>
</reference>
<name>A0A1G6KMI1_9GAMM</name>
<keyword evidence="2" id="KW-1185">Reference proteome</keyword>
<dbReference type="AlphaFoldDB" id="A0A1G6KMI1"/>
<dbReference type="RefSeq" id="WP_092619084.1">
    <property type="nucleotide sequence ID" value="NZ_FMYK01000004.1"/>
</dbReference>
<sequence>MGWTMTLSNDPRSIVQRILAKYLDGHDLEQAVELWRFQYSKKPLQELNYFVFEIATSSTLRNLRNDIVQDLQQGLEYSEIDLSQTLAVKTVQAKHTATQPEPVTQDTLNLVEASHHQALNGLFQQLLQYLKGQNELLEVMQEHLQDSGIDVQYQLDFLHYVQSGEALSPAFYQKKILSQMLNTLYAVLCDYFGPMKSDRYMAQAIAQIDQQYPMVMIKQYL</sequence>
<evidence type="ECO:0000313" key="2">
    <source>
        <dbReference type="Proteomes" id="UP000242317"/>
    </source>
</evidence>
<proteinExistence type="predicted"/>
<dbReference type="Proteomes" id="UP000242317">
    <property type="component" value="Unassembled WGS sequence"/>
</dbReference>
<dbReference type="EMBL" id="FMYK01000004">
    <property type="protein sequence ID" value="SDC32289.1"/>
    <property type="molecule type" value="Genomic_DNA"/>
</dbReference>
<gene>
    <name evidence="1" type="ORF">SAMN05421749_104119</name>
</gene>
<protein>
    <submittedName>
        <fullName evidence="1">Uncharacterized protein</fullName>
    </submittedName>
</protein>